<evidence type="ECO:0000313" key="3">
    <source>
        <dbReference type="Proteomes" id="UP000265520"/>
    </source>
</evidence>
<dbReference type="EMBL" id="LXQA010842709">
    <property type="protein sequence ID" value="MCI73623.1"/>
    <property type="molecule type" value="Genomic_DNA"/>
</dbReference>
<dbReference type="Proteomes" id="UP000265520">
    <property type="component" value="Unassembled WGS sequence"/>
</dbReference>
<keyword evidence="3" id="KW-1185">Reference proteome</keyword>
<comment type="caution">
    <text evidence="2">The sequence shown here is derived from an EMBL/GenBank/DDBJ whole genome shotgun (WGS) entry which is preliminary data.</text>
</comment>
<feature type="region of interest" description="Disordered" evidence="1">
    <location>
        <begin position="1"/>
        <end position="24"/>
    </location>
</feature>
<proteinExistence type="predicted"/>
<feature type="compositionally biased region" description="Polar residues" evidence="1">
    <location>
        <begin position="1"/>
        <end position="11"/>
    </location>
</feature>
<name>A0A392UJ22_9FABA</name>
<protein>
    <submittedName>
        <fullName evidence="2">Uncharacterized protein</fullName>
    </submittedName>
</protein>
<feature type="non-terminal residue" evidence="2">
    <location>
        <position position="79"/>
    </location>
</feature>
<organism evidence="2 3">
    <name type="scientific">Trifolium medium</name>
    <dbReference type="NCBI Taxonomy" id="97028"/>
    <lineage>
        <taxon>Eukaryota</taxon>
        <taxon>Viridiplantae</taxon>
        <taxon>Streptophyta</taxon>
        <taxon>Embryophyta</taxon>
        <taxon>Tracheophyta</taxon>
        <taxon>Spermatophyta</taxon>
        <taxon>Magnoliopsida</taxon>
        <taxon>eudicotyledons</taxon>
        <taxon>Gunneridae</taxon>
        <taxon>Pentapetalae</taxon>
        <taxon>rosids</taxon>
        <taxon>fabids</taxon>
        <taxon>Fabales</taxon>
        <taxon>Fabaceae</taxon>
        <taxon>Papilionoideae</taxon>
        <taxon>50 kb inversion clade</taxon>
        <taxon>NPAAA clade</taxon>
        <taxon>Hologalegina</taxon>
        <taxon>IRL clade</taxon>
        <taxon>Trifolieae</taxon>
        <taxon>Trifolium</taxon>
    </lineage>
</organism>
<reference evidence="2 3" key="1">
    <citation type="journal article" date="2018" name="Front. Plant Sci.">
        <title>Red Clover (Trifolium pratense) and Zigzag Clover (T. medium) - A Picture of Genomic Similarities and Differences.</title>
        <authorList>
            <person name="Dluhosova J."/>
            <person name="Istvanek J."/>
            <person name="Nedelnik J."/>
            <person name="Repkova J."/>
        </authorList>
    </citation>
    <scope>NUCLEOTIDE SEQUENCE [LARGE SCALE GENOMIC DNA]</scope>
    <source>
        <strain evidence="3">cv. 10/8</strain>
        <tissue evidence="2">Leaf</tissue>
    </source>
</reference>
<feature type="region of interest" description="Disordered" evidence="1">
    <location>
        <begin position="46"/>
        <end position="79"/>
    </location>
</feature>
<dbReference type="AlphaFoldDB" id="A0A392UJ22"/>
<evidence type="ECO:0000256" key="1">
    <source>
        <dbReference type="SAM" id="MobiDB-lite"/>
    </source>
</evidence>
<sequence>VVLQLTGTDETGPSRRREKGATASVWREKAIALEEAGGRWIRWRVARTQPQPEPQGDHVAEPQPDPAHVAEPQPDPAPA</sequence>
<evidence type="ECO:0000313" key="2">
    <source>
        <dbReference type="EMBL" id="MCI73623.1"/>
    </source>
</evidence>
<accession>A0A392UJ22</accession>
<feature type="non-terminal residue" evidence="2">
    <location>
        <position position="1"/>
    </location>
</feature>